<dbReference type="PROSITE" id="PS51462">
    <property type="entry name" value="NUDIX"/>
    <property type="match status" value="1"/>
</dbReference>
<dbReference type="SUPFAM" id="SSF55811">
    <property type="entry name" value="Nudix"/>
    <property type="match status" value="1"/>
</dbReference>
<evidence type="ECO:0000259" key="4">
    <source>
        <dbReference type="PROSITE" id="PS51462"/>
    </source>
</evidence>
<dbReference type="PRINTS" id="PR00502">
    <property type="entry name" value="NUDIXFAMILY"/>
</dbReference>
<keyword evidence="2 3" id="KW-0378">Hydrolase</keyword>
<dbReference type="PANTHER" id="PTHR43736">
    <property type="entry name" value="ADP-RIBOSE PYROPHOSPHATASE"/>
    <property type="match status" value="1"/>
</dbReference>
<dbReference type="EMBL" id="VKKG01000002">
    <property type="protein sequence ID" value="TRY18693.1"/>
    <property type="molecule type" value="Genomic_DNA"/>
</dbReference>
<keyword evidence="6" id="KW-1185">Reference proteome</keyword>
<organism evidence="5 6">
    <name type="scientific">Tessaracoccus rhinocerotis</name>
    <dbReference type="NCBI Taxonomy" id="1689449"/>
    <lineage>
        <taxon>Bacteria</taxon>
        <taxon>Bacillati</taxon>
        <taxon>Actinomycetota</taxon>
        <taxon>Actinomycetes</taxon>
        <taxon>Propionibacteriales</taxon>
        <taxon>Propionibacteriaceae</taxon>
        <taxon>Tessaracoccus</taxon>
    </lineage>
</organism>
<dbReference type="PANTHER" id="PTHR43736:SF1">
    <property type="entry name" value="DIHYDRONEOPTERIN TRIPHOSPHATE DIPHOSPHATASE"/>
    <property type="match status" value="1"/>
</dbReference>
<accession>A0A553K1W2</accession>
<dbReference type="InterPro" id="IPR020084">
    <property type="entry name" value="NUDIX_hydrolase_CS"/>
</dbReference>
<evidence type="ECO:0000256" key="2">
    <source>
        <dbReference type="ARBA" id="ARBA00022801"/>
    </source>
</evidence>
<dbReference type="Pfam" id="PF00293">
    <property type="entry name" value="NUDIX"/>
    <property type="match status" value="1"/>
</dbReference>
<evidence type="ECO:0000256" key="3">
    <source>
        <dbReference type="RuleBase" id="RU003476"/>
    </source>
</evidence>
<protein>
    <submittedName>
        <fullName evidence="5">NUDIX domain-containing protein</fullName>
    </submittedName>
</protein>
<dbReference type="GO" id="GO:0016787">
    <property type="term" value="F:hydrolase activity"/>
    <property type="evidence" value="ECO:0007669"/>
    <property type="project" value="UniProtKB-KW"/>
</dbReference>
<evidence type="ECO:0000313" key="6">
    <source>
        <dbReference type="Proteomes" id="UP000317638"/>
    </source>
</evidence>
<dbReference type="PROSITE" id="PS00893">
    <property type="entry name" value="NUDIX_BOX"/>
    <property type="match status" value="1"/>
</dbReference>
<reference evidence="5 6" key="1">
    <citation type="submission" date="2019-07" db="EMBL/GenBank/DDBJ databases">
        <authorList>
            <person name="Zhou L.-Y."/>
        </authorList>
    </citation>
    <scope>NUCLEOTIDE SEQUENCE [LARGE SCALE GENOMIC DNA]</scope>
    <source>
        <strain evidence="5 6">YIM 101269</strain>
    </source>
</reference>
<dbReference type="InterPro" id="IPR020476">
    <property type="entry name" value="Nudix_hydrolase"/>
</dbReference>
<dbReference type="AlphaFoldDB" id="A0A553K1W2"/>
<name>A0A553K1W2_9ACTN</name>
<dbReference type="InterPro" id="IPR015797">
    <property type="entry name" value="NUDIX_hydrolase-like_dom_sf"/>
</dbReference>
<dbReference type="OrthoDB" id="9804442at2"/>
<dbReference type="RefSeq" id="WP_143937587.1">
    <property type="nucleotide sequence ID" value="NZ_VKKG01000002.1"/>
</dbReference>
<dbReference type="Gene3D" id="3.90.79.10">
    <property type="entry name" value="Nucleoside Triphosphate Pyrophosphohydrolase"/>
    <property type="match status" value="1"/>
</dbReference>
<comment type="caution">
    <text evidence="5">The sequence shown here is derived from an EMBL/GenBank/DDBJ whole genome shotgun (WGS) entry which is preliminary data.</text>
</comment>
<dbReference type="Proteomes" id="UP000317638">
    <property type="component" value="Unassembled WGS sequence"/>
</dbReference>
<dbReference type="InterPro" id="IPR000086">
    <property type="entry name" value="NUDIX_hydrolase_dom"/>
</dbReference>
<dbReference type="CDD" id="cd02883">
    <property type="entry name" value="NUDIX_Hydrolase"/>
    <property type="match status" value="1"/>
</dbReference>
<gene>
    <name evidence="5" type="ORF">FOJ82_06140</name>
</gene>
<feature type="domain" description="Nudix hydrolase" evidence="4">
    <location>
        <begin position="63"/>
        <end position="225"/>
    </location>
</feature>
<proteinExistence type="inferred from homology"/>
<comment type="similarity">
    <text evidence="1 3">Belongs to the Nudix hydrolase family.</text>
</comment>
<evidence type="ECO:0000313" key="5">
    <source>
        <dbReference type="EMBL" id="TRY18693.1"/>
    </source>
</evidence>
<sequence length="233" mass="25503">MRIIGVTTPVAPPSVRFTVAHGEHPRDQLLGLGYIPLRPLSTVLVDGEIVFTYLVRKAGERPQARRRRPNVVFDEAGPDEVPVTKQRVGAYAVVLSERGLLGTVNSSLTAVPGTWALPGGGVDPGESPAQAVVREVFEESGQRITIDRVLTLDSDHWVGRSNSGVLEDYHALRVVYGATCEAPSEPVVHDLGGSTERAGWVPWQSWRRLHWTISSRNLLARYVGQMALDQSLK</sequence>
<evidence type="ECO:0000256" key="1">
    <source>
        <dbReference type="ARBA" id="ARBA00005582"/>
    </source>
</evidence>